<gene>
    <name evidence="9" type="ordered locus">Ornrh_1450</name>
</gene>
<keyword evidence="4 6" id="KW-1133">Transmembrane helix</keyword>
<feature type="transmembrane region" description="Helical" evidence="6">
    <location>
        <begin position="243"/>
        <end position="264"/>
    </location>
</feature>
<feature type="signal peptide" evidence="7">
    <location>
        <begin position="1"/>
        <end position="21"/>
    </location>
</feature>
<dbReference type="Proteomes" id="UP000006051">
    <property type="component" value="Chromosome"/>
</dbReference>
<organism evidence="9 10">
    <name type="scientific">Ornithobacterium rhinotracheale (strain ATCC 51463 / DSM 15997 / CCUG 23171 / CIP 104009 / LMG 9086)</name>
    <dbReference type="NCBI Taxonomy" id="867902"/>
    <lineage>
        <taxon>Bacteria</taxon>
        <taxon>Pseudomonadati</taxon>
        <taxon>Bacteroidota</taxon>
        <taxon>Flavobacteriia</taxon>
        <taxon>Flavobacteriales</taxon>
        <taxon>Weeksellaceae</taxon>
        <taxon>Ornithobacterium</taxon>
    </lineage>
</organism>
<keyword evidence="10" id="KW-1185">Reference proteome</keyword>
<evidence type="ECO:0000256" key="6">
    <source>
        <dbReference type="SAM" id="Phobius"/>
    </source>
</evidence>
<evidence type="ECO:0000256" key="2">
    <source>
        <dbReference type="ARBA" id="ARBA00022475"/>
    </source>
</evidence>
<dbReference type="SUPFAM" id="SSF103481">
    <property type="entry name" value="Multidrug resistance efflux transporter EmrE"/>
    <property type="match status" value="2"/>
</dbReference>
<proteinExistence type="predicted"/>
<dbReference type="InterPro" id="IPR037185">
    <property type="entry name" value="EmrE-like"/>
</dbReference>
<feature type="transmembrane region" description="Helical" evidence="6">
    <location>
        <begin position="31"/>
        <end position="53"/>
    </location>
</feature>
<keyword evidence="3 6" id="KW-0812">Transmembrane</keyword>
<feature type="chain" id="PRO_5003685537" evidence="7">
    <location>
        <begin position="22"/>
        <end position="294"/>
    </location>
</feature>
<keyword evidence="5 6" id="KW-0472">Membrane</keyword>
<feature type="transmembrane region" description="Helical" evidence="6">
    <location>
        <begin position="128"/>
        <end position="145"/>
    </location>
</feature>
<dbReference type="EMBL" id="CP003283">
    <property type="protein sequence ID" value="AFL97623.1"/>
    <property type="molecule type" value="Genomic_DNA"/>
</dbReference>
<dbReference type="STRING" id="867902.Ornrh_1450"/>
<feature type="transmembrane region" description="Helical" evidence="6">
    <location>
        <begin position="270"/>
        <end position="288"/>
    </location>
</feature>
<accession>I4A0Y9</accession>
<dbReference type="InterPro" id="IPR000620">
    <property type="entry name" value="EamA_dom"/>
</dbReference>
<reference evidence="9 10" key="1">
    <citation type="submission" date="2012-06" db="EMBL/GenBank/DDBJ databases">
        <title>The complete genome of Ornithobacterium rhinotracheale DSM 15997.</title>
        <authorList>
            <consortium name="US DOE Joint Genome Institute (JGI-PGF)"/>
            <person name="Lucas S."/>
            <person name="Copeland A."/>
            <person name="Lapidus A."/>
            <person name="Goodwin L."/>
            <person name="Pitluck S."/>
            <person name="Peters L."/>
            <person name="Mikhailova N."/>
            <person name="Teshima H."/>
            <person name="Kyrpides N."/>
            <person name="Mavromatis K."/>
            <person name="Pagani I."/>
            <person name="Ivanova N."/>
            <person name="Ovchinnikova G."/>
            <person name="Zeytun A."/>
            <person name="Detter J.C."/>
            <person name="Han C."/>
            <person name="Land M."/>
            <person name="Hauser L."/>
            <person name="Markowitz V."/>
            <person name="Cheng J.-F."/>
            <person name="Hugenholtz P."/>
            <person name="Woyke T."/>
            <person name="Wu D."/>
            <person name="Lang E."/>
            <person name="Kopitz M."/>
            <person name="Brambilla E."/>
            <person name="Klenk H.-P."/>
            <person name="Eisen J.A."/>
        </authorList>
    </citation>
    <scope>NUCLEOTIDE SEQUENCE [LARGE SCALE GENOMIC DNA]</scope>
    <source>
        <strain evidence="10">ATCC 51463 / DSM 15997 / CCUG 23171 / LMG 9086</strain>
    </source>
</reference>
<dbReference type="AlphaFoldDB" id="I4A0Y9"/>
<evidence type="ECO:0000256" key="5">
    <source>
        <dbReference type="ARBA" id="ARBA00023136"/>
    </source>
</evidence>
<dbReference type="HOGENOM" id="CLU_033863_6_0_10"/>
<dbReference type="KEGG" id="orh:Ornrh_1450"/>
<dbReference type="PANTHER" id="PTHR42920">
    <property type="entry name" value="OS03G0707200 PROTEIN-RELATED"/>
    <property type="match status" value="1"/>
</dbReference>
<name>I4A0Y9_ORNRL</name>
<evidence type="ECO:0000256" key="4">
    <source>
        <dbReference type="ARBA" id="ARBA00022989"/>
    </source>
</evidence>
<keyword evidence="2" id="KW-1003">Cell membrane</keyword>
<dbReference type="eggNOG" id="COG0697">
    <property type="taxonomic scope" value="Bacteria"/>
</dbReference>
<sequence length="294" mass="31861">MRNYKASLLVGLGACSYGVLATTVKHANEMGIHTSILTVAQFLIGFLFLLVLGEITTRQNKNIQKVDSKDKLQLFLWGISLGTTTIFYYLSLRYIPVSIAIIMLMQSIWMSVLIGGITQKKIPPKNTIIGALIVLGGTLLATNIFDVKQSIDYRGVLLGLGAALSYSTNIFASSRVAVKANNILRSKYMVLGGLTFIVLFWNVETFHHISGQAIFWGAVIALFGAILPPILFNIGVPKIGVGLGNIIASLEIPVSIISAVIVLGEPVKPIQWLGVLTILCAVIIINTPKIKLKK</sequence>
<feature type="domain" description="EamA" evidence="8">
    <location>
        <begin position="7"/>
        <end position="141"/>
    </location>
</feature>
<dbReference type="InterPro" id="IPR051258">
    <property type="entry name" value="Diverse_Substrate_Transporter"/>
</dbReference>
<feature type="transmembrane region" description="Helical" evidence="6">
    <location>
        <begin position="97"/>
        <end position="116"/>
    </location>
</feature>
<feature type="transmembrane region" description="Helical" evidence="6">
    <location>
        <begin position="74"/>
        <end position="91"/>
    </location>
</feature>
<dbReference type="GeneID" id="71568759"/>
<feature type="transmembrane region" description="Helical" evidence="6">
    <location>
        <begin position="213"/>
        <end position="236"/>
    </location>
</feature>
<comment type="subcellular location">
    <subcellularLocation>
        <location evidence="1">Cell membrane</location>
        <topology evidence="1">Multi-pass membrane protein</topology>
    </subcellularLocation>
</comment>
<keyword evidence="7" id="KW-0732">Signal</keyword>
<dbReference type="Pfam" id="PF00892">
    <property type="entry name" value="EamA"/>
    <property type="match status" value="2"/>
</dbReference>
<feature type="domain" description="EamA" evidence="8">
    <location>
        <begin position="154"/>
        <end position="287"/>
    </location>
</feature>
<protein>
    <submittedName>
        <fullName evidence="9">DMT(Drug/metabolite transporter) superfamily permease</fullName>
    </submittedName>
</protein>
<evidence type="ECO:0000256" key="7">
    <source>
        <dbReference type="SAM" id="SignalP"/>
    </source>
</evidence>
<evidence type="ECO:0000259" key="8">
    <source>
        <dbReference type="Pfam" id="PF00892"/>
    </source>
</evidence>
<dbReference type="GeneID" id="97258101"/>
<dbReference type="GO" id="GO:0005886">
    <property type="term" value="C:plasma membrane"/>
    <property type="evidence" value="ECO:0007669"/>
    <property type="project" value="UniProtKB-SubCell"/>
</dbReference>
<dbReference type="RefSeq" id="WP_014791185.1">
    <property type="nucleotide sequence ID" value="NC_018016.1"/>
</dbReference>
<dbReference type="PANTHER" id="PTHR42920:SF5">
    <property type="entry name" value="EAMA DOMAIN-CONTAINING PROTEIN"/>
    <property type="match status" value="1"/>
</dbReference>
<evidence type="ECO:0000256" key="3">
    <source>
        <dbReference type="ARBA" id="ARBA00022692"/>
    </source>
</evidence>
<evidence type="ECO:0000256" key="1">
    <source>
        <dbReference type="ARBA" id="ARBA00004651"/>
    </source>
</evidence>
<evidence type="ECO:0000313" key="10">
    <source>
        <dbReference type="Proteomes" id="UP000006051"/>
    </source>
</evidence>
<feature type="transmembrane region" description="Helical" evidence="6">
    <location>
        <begin position="184"/>
        <end position="201"/>
    </location>
</feature>
<evidence type="ECO:0000313" key="9">
    <source>
        <dbReference type="EMBL" id="AFL97623.1"/>
    </source>
</evidence>
<feature type="transmembrane region" description="Helical" evidence="6">
    <location>
        <begin position="151"/>
        <end position="172"/>
    </location>
</feature>